<dbReference type="CDD" id="cd15482">
    <property type="entry name" value="Sialidase_non-viral"/>
    <property type="match status" value="1"/>
</dbReference>
<dbReference type="Gene3D" id="2.120.10.10">
    <property type="match status" value="1"/>
</dbReference>
<organism evidence="1 2">
    <name type="scientific">Novipirellula herctigrandis</name>
    <dbReference type="NCBI Taxonomy" id="2527986"/>
    <lineage>
        <taxon>Bacteria</taxon>
        <taxon>Pseudomonadati</taxon>
        <taxon>Planctomycetota</taxon>
        <taxon>Planctomycetia</taxon>
        <taxon>Pirellulales</taxon>
        <taxon>Pirellulaceae</taxon>
        <taxon>Novipirellula</taxon>
    </lineage>
</organism>
<keyword evidence="2" id="KW-1185">Reference proteome</keyword>
<gene>
    <name evidence="1" type="ORF">CA13_36720</name>
</gene>
<name>A0A5C5Z5V9_9BACT</name>
<reference evidence="1 2" key="1">
    <citation type="submission" date="2019-02" db="EMBL/GenBank/DDBJ databases">
        <title>Deep-cultivation of Planctomycetes and their phenomic and genomic characterization uncovers novel biology.</title>
        <authorList>
            <person name="Wiegand S."/>
            <person name="Jogler M."/>
            <person name="Boedeker C."/>
            <person name="Pinto D."/>
            <person name="Vollmers J."/>
            <person name="Rivas-Marin E."/>
            <person name="Kohn T."/>
            <person name="Peeters S.H."/>
            <person name="Heuer A."/>
            <person name="Rast P."/>
            <person name="Oberbeckmann S."/>
            <person name="Bunk B."/>
            <person name="Jeske O."/>
            <person name="Meyerdierks A."/>
            <person name="Storesund J.E."/>
            <person name="Kallscheuer N."/>
            <person name="Luecker S."/>
            <person name="Lage O.M."/>
            <person name="Pohl T."/>
            <person name="Merkel B.J."/>
            <person name="Hornburger P."/>
            <person name="Mueller R.-W."/>
            <person name="Bruemmer F."/>
            <person name="Labrenz M."/>
            <person name="Spormann A.M."/>
            <person name="Op Den Camp H."/>
            <person name="Overmann J."/>
            <person name="Amann R."/>
            <person name="Jetten M.S.M."/>
            <person name="Mascher T."/>
            <person name="Medema M.H."/>
            <person name="Devos D.P."/>
            <person name="Kaster A.-K."/>
            <person name="Ovreas L."/>
            <person name="Rohde M."/>
            <person name="Galperin M.Y."/>
            <person name="Jogler C."/>
        </authorList>
    </citation>
    <scope>NUCLEOTIDE SEQUENCE [LARGE SCALE GENOMIC DNA]</scope>
    <source>
        <strain evidence="1 2">CA13</strain>
    </source>
</reference>
<dbReference type="Proteomes" id="UP000315010">
    <property type="component" value="Unassembled WGS sequence"/>
</dbReference>
<dbReference type="EMBL" id="SJPJ01000001">
    <property type="protein sequence ID" value="TWT82211.1"/>
    <property type="molecule type" value="Genomic_DNA"/>
</dbReference>
<dbReference type="AlphaFoldDB" id="A0A5C5Z5V9"/>
<evidence type="ECO:0000313" key="1">
    <source>
        <dbReference type="EMBL" id="TWT82211.1"/>
    </source>
</evidence>
<comment type="caution">
    <text evidence="1">The sequence shown here is derived from an EMBL/GenBank/DDBJ whole genome shotgun (WGS) entry which is preliminary data.</text>
</comment>
<dbReference type="SUPFAM" id="SSF50939">
    <property type="entry name" value="Sialidases"/>
    <property type="match status" value="1"/>
</dbReference>
<accession>A0A5C5Z5V9</accession>
<evidence type="ECO:0000313" key="2">
    <source>
        <dbReference type="Proteomes" id="UP000315010"/>
    </source>
</evidence>
<sequence length="318" mass="35323">MDGALLCCFEKRGRSYVIRKESGANDWGDPVMVGDFRGGAAANPELCVLHDGQVFLFWNERPRQQERELRFTIRLSRSRDGGRTWQPRPEPIYIAGNTSTEGCWEPAAIQMPSGEIRLVFANEFLVTSDSPNSDIRPQEIKMMTSTDQGETWTEGRRVSFRPDHRDGMPVPVLLEGEQMVIAIEDNGVVDSLAEKHVFRPAIVDPQSSSRWEALVVDSPSACSIAAPYIVRLPSGATLLSSQSNEDDPSHTRMVVYVGDDHARDFCNRSLPFGLPPKANCKWNSLFVLNEDHVIAISNTTIDGVSGLWCVTGKVVPHP</sequence>
<proteinExistence type="predicted"/>
<dbReference type="InterPro" id="IPR036278">
    <property type="entry name" value="Sialidase_sf"/>
</dbReference>
<dbReference type="PANTHER" id="PTHR38792">
    <property type="entry name" value="BNR/ASP-BOX REPEAT DOMAIN PROTEIN (AFU_ORTHOLOGUE AFUA_7G06430)-RELATED"/>
    <property type="match status" value="1"/>
</dbReference>
<protein>
    <submittedName>
        <fullName evidence="1">Uncharacterized protein</fullName>
    </submittedName>
</protein>
<dbReference type="PANTHER" id="PTHR38792:SF3">
    <property type="entry name" value="BNR_ASP-BOX REPEAT DOMAIN PROTEIN (AFU_ORTHOLOGUE AFUA_7G06430)-RELATED"/>
    <property type="match status" value="1"/>
</dbReference>